<sequence>MASQAAMVGGGLLGATVIGLGSAYAAGAFTVTYDDFLDYANKNGFEYIGNKETSNVLEIKKLLDVEQNNSYRGLLKKHWGNMNANDLKETLNPKPTKTSGEVGTLFPDTGAISQSDEISKFVKGWCESKKDKTVGQDKKWTNESINKALDWEIFRDICLKSS</sequence>
<reference evidence="1 2" key="1">
    <citation type="submission" date="2019-01" db="EMBL/GenBank/DDBJ databases">
        <title>Draft genome sequences of Candidatus Mycoplasma haemohominis SWG34-3 identified from a patient with pyrexia, anemia and liver dysfunction.</title>
        <authorList>
            <person name="Sekizuka T."/>
            <person name="Hattori N."/>
            <person name="Katano H."/>
            <person name="Takuma T."/>
            <person name="Ito T."/>
            <person name="Arai N."/>
            <person name="Yanai R."/>
            <person name="Ishii S."/>
            <person name="Miura Y."/>
            <person name="Tokunaga T."/>
            <person name="Watanabe H."/>
            <person name="Nomura N."/>
            <person name="Eguchi J."/>
            <person name="Arai T."/>
            <person name="Hasegawa H."/>
            <person name="Nakamaki T."/>
            <person name="Wakita T."/>
            <person name="Niki Y."/>
            <person name="Kuroda M."/>
        </authorList>
    </citation>
    <scope>NUCLEOTIDE SEQUENCE [LARGE SCALE GENOMIC DNA]</scope>
    <source>
        <strain evidence="1">SWG34-3</strain>
    </source>
</reference>
<proteinExistence type="predicted"/>
<organism evidence="1 2">
    <name type="scientific">Candidatus Mycoplasma haematohominis</name>
    <dbReference type="NCBI Taxonomy" id="1494318"/>
    <lineage>
        <taxon>Bacteria</taxon>
        <taxon>Bacillati</taxon>
        <taxon>Mycoplasmatota</taxon>
        <taxon>Mollicutes</taxon>
        <taxon>Mycoplasmataceae</taxon>
        <taxon>Mycoplasma</taxon>
    </lineage>
</organism>
<evidence type="ECO:0000313" key="1">
    <source>
        <dbReference type="EMBL" id="GCE63912.1"/>
    </source>
</evidence>
<evidence type="ECO:0000313" key="2">
    <source>
        <dbReference type="Proteomes" id="UP000324831"/>
    </source>
</evidence>
<name>A0A478FR69_9MOLU</name>
<gene>
    <name evidence="1" type="ORF">MHSWG343_09190</name>
</gene>
<dbReference type="EMBL" id="BIMN01000006">
    <property type="protein sequence ID" value="GCE63912.1"/>
    <property type="molecule type" value="Genomic_DNA"/>
</dbReference>
<dbReference type="AlphaFoldDB" id="A0A478FR69"/>
<dbReference type="Proteomes" id="UP000324831">
    <property type="component" value="Unassembled WGS sequence"/>
</dbReference>
<dbReference type="RefSeq" id="WP_216083075.1">
    <property type="nucleotide sequence ID" value="NZ_CACTIB010000016.1"/>
</dbReference>
<protein>
    <submittedName>
        <fullName evidence="1">Uncharacterized protein</fullName>
    </submittedName>
</protein>
<comment type="caution">
    <text evidence="1">The sequence shown here is derived from an EMBL/GenBank/DDBJ whole genome shotgun (WGS) entry which is preliminary data.</text>
</comment>
<accession>A0A478FR69</accession>